<proteinExistence type="predicted"/>
<organism evidence="1 2">
    <name type="scientific">Thelephora ganbajun</name>
    <name type="common">Ganba fungus</name>
    <dbReference type="NCBI Taxonomy" id="370292"/>
    <lineage>
        <taxon>Eukaryota</taxon>
        <taxon>Fungi</taxon>
        <taxon>Dikarya</taxon>
        <taxon>Basidiomycota</taxon>
        <taxon>Agaricomycotina</taxon>
        <taxon>Agaricomycetes</taxon>
        <taxon>Thelephorales</taxon>
        <taxon>Thelephoraceae</taxon>
        <taxon>Thelephora</taxon>
    </lineage>
</organism>
<keyword evidence="2" id="KW-1185">Reference proteome</keyword>
<evidence type="ECO:0000313" key="1">
    <source>
        <dbReference type="EMBL" id="KAF9646600.1"/>
    </source>
</evidence>
<accession>A0ACB6ZA69</accession>
<name>A0ACB6ZA69_THEGA</name>
<gene>
    <name evidence="1" type="ORF">BDM02DRAFT_3118432</name>
</gene>
<protein>
    <submittedName>
        <fullName evidence="1">Uncharacterized protein</fullName>
    </submittedName>
</protein>
<sequence length="99" mass="10312">MPPLGLTTPESQEAQRAAARKRFRLFSPAGPADNDALPSAKRRRTTTSALPAIQSASPPPLGRDIPKNLVTPTKKQGVFGSGLSTKNAKGTPVRPLGAA</sequence>
<dbReference type="EMBL" id="MU118054">
    <property type="protein sequence ID" value="KAF9646600.1"/>
    <property type="molecule type" value="Genomic_DNA"/>
</dbReference>
<reference evidence="1" key="1">
    <citation type="submission" date="2019-10" db="EMBL/GenBank/DDBJ databases">
        <authorList>
            <consortium name="DOE Joint Genome Institute"/>
            <person name="Kuo A."/>
            <person name="Miyauchi S."/>
            <person name="Kiss E."/>
            <person name="Drula E."/>
            <person name="Kohler A."/>
            <person name="Sanchez-Garcia M."/>
            <person name="Andreopoulos B."/>
            <person name="Barry K.W."/>
            <person name="Bonito G."/>
            <person name="Buee M."/>
            <person name="Carver A."/>
            <person name="Chen C."/>
            <person name="Cichocki N."/>
            <person name="Clum A."/>
            <person name="Culley D."/>
            <person name="Crous P.W."/>
            <person name="Fauchery L."/>
            <person name="Girlanda M."/>
            <person name="Hayes R."/>
            <person name="Keri Z."/>
            <person name="Labutti K."/>
            <person name="Lipzen A."/>
            <person name="Lombard V."/>
            <person name="Magnuson J."/>
            <person name="Maillard F."/>
            <person name="Morin E."/>
            <person name="Murat C."/>
            <person name="Nolan M."/>
            <person name="Ohm R."/>
            <person name="Pangilinan J."/>
            <person name="Pereira M."/>
            <person name="Perotto S."/>
            <person name="Peter M."/>
            <person name="Riley R."/>
            <person name="Sitrit Y."/>
            <person name="Stielow B."/>
            <person name="Szollosi G."/>
            <person name="Zifcakova L."/>
            <person name="Stursova M."/>
            <person name="Spatafora J.W."/>
            <person name="Tedersoo L."/>
            <person name="Vaario L.-M."/>
            <person name="Yamada A."/>
            <person name="Yan M."/>
            <person name="Wang P."/>
            <person name="Xu J."/>
            <person name="Bruns T."/>
            <person name="Baldrian P."/>
            <person name="Vilgalys R."/>
            <person name="Henrissat B."/>
            <person name="Grigoriev I.V."/>
            <person name="Hibbett D."/>
            <person name="Nagy L.G."/>
            <person name="Martin F.M."/>
        </authorList>
    </citation>
    <scope>NUCLEOTIDE SEQUENCE</scope>
    <source>
        <strain evidence="1">P2</strain>
    </source>
</reference>
<feature type="non-terminal residue" evidence="1">
    <location>
        <position position="99"/>
    </location>
</feature>
<comment type="caution">
    <text evidence="1">The sequence shown here is derived from an EMBL/GenBank/DDBJ whole genome shotgun (WGS) entry which is preliminary data.</text>
</comment>
<reference evidence="1" key="2">
    <citation type="journal article" date="2020" name="Nat. Commun.">
        <title>Large-scale genome sequencing of mycorrhizal fungi provides insights into the early evolution of symbiotic traits.</title>
        <authorList>
            <person name="Miyauchi S."/>
            <person name="Kiss E."/>
            <person name="Kuo A."/>
            <person name="Drula E."/>
            <person name="Kohler A."/>
            <person name="Sanchez-Garcia M."/>
            <person name="Morin E."/>
            <person name="Andreopoulos B."/>
            <person name="Barry K.W."/>
            <person name="Bonito G."/>
            <person name="Buee M."/>
            <person name="Carver A."/>
            <person name="Chen C."/>
            <person name="Cichocki N."/>
            <person name="Clum A."/>
            <person name="Culley D."/>
            <person name="Crous P.W."/>
            <person name="Fauchery L."/>
            <person name="Girlanda M."/>
            <person name="Hayes R.D."/>
            <person name="Keri Z."/>
            <person name="LaButti K."/>
            <person name="Lipzen A."/>
            <person name="Lombard V."/>
            <person name="Magnuson J."/>
            <person name="Maillard F."/>
            <person name="Murat C."/>
            <person name="Nolan M."/>
            <person name="Ohm R.A."/>
            <person name="Pangilinan J."/>
            <person name="Pereira M.F."/>
            <person name="Perotto S."/>
            <person name="Peter M."/>
            <person name="Pfister S."/>
            <person name="Riley R."/>
            <person name="Sitrit Y."/>
            <person name="Stielow J.B."/>
            <person name="Szollosi G."/>
            <person name="Zifcakova L."/>
            <person name="Stursova M."/>
            <person name="Spatafora J.W."/>
            <person name="Tedersoo L."/>
            <person name="Vaario L.M."/>
            <person name="Yamada A."/>
            <person name="Yan M."/>
            <person name="Wang P."/>
            <person name="Xu J."/>
            <person name="Bruns T."/>
            <person name="Baldrian P."/>
            <person name="Vilgalys R."/>
            <person name="Dunand C."/>
            <person name="Henrissat B."/>
            <person name="Grigoriev I.V."/>
            <person name="Hibbett D."/>
            <person name="Nagy L.G."/>
            <person name="Martin F.M."/>
        </authorList>
    </citation>
    <scope>NUCLEOTIDE SEQUENCE</scope>
    <source>
        <strain evidence="1">P2</strain>
    </source>
</reference>
<dbReference type="Proteomes" id="UP000886501">
    <property type="component" value="Unassembled WGS sequence"/>
</dbReference>
<evidence type="ECO:0000313" key="2">
    <source>
        <dbReference type="Proteomes" id="UP000886501"/>
    </source>
</evidence>